<feature type="transmembrane region" description="Helical" evidence="9">
    <location>
        <begin position="1052"/>
        <end position="1071"/>
    </location>
</feature>
<evidence type="ECO:0000256" key="10">
    <source>
        <dbReference type="SAM" id="SignalP"/>
    </source>
</evidence>
<feature type="domain" description="EGF-like" evidence="11">
    <location>
        <begin position="188"/>
        <end position="225"/>
    </location>
</feature>
<evidence type="ECO:0000256" key="1">
    <source>
        <dbReference type="ARBA" id="ARBA00004236"/>
    </source>
</evidence>
<dbReference type="PROSITE" id="PS01186">
    <property type="entry name" value="EGF_2"/>
    <property type="match status" value="4"/>
</dbReference>
<organism evidence="14">
    <name type="scientific">Naegleria gruberi</name>
    <name type="common">Amoeba</name>
    <dbReference type="NCBI Taxonomy" id="5762"/>
    <lineage>
        <taxon>Eukaryota</taxon>
        <taxon>Discoba</taxon>
        <taxon>Heterolobosea</taxon>
        <taxon>Tetramitia</taxon>
        <taxon>Eutetramitia</taxon>
        <taxon>Vahlkampfiidae</taxon>
        <taxon>Naegleria</taxon>
    </lineage>
</organism>
<dbReference type="RefSeq" id="XP_002672999.1">
    <property type="nucleotide sequence ID" value="XM_002672953.1"/>
</dbReference>
<reference evidence="13 14" key="1">
    <citation type="journal article" date="2010" name="Cell">
        <title>The genome of Naegleria gruberi illuminates early eukaryotic versatility.</title>
        <authorList>
            <person name="Fritz-Laylin L.K."/>
            <person name="Prochnik S.E."/>
            <person name="Ginger M.L."/>
            <person name="Dacks J.B."/>
            <person name="Carpenter M.L."/>
            <person name="Field M.C."/>
            <person name="Kuo A."/>
            <person name="Paredez A."/>
            <person name="Chapman J."/>
            <person name="Pham J."/>
            <person name="Shu S."/>
            <person name="Neupane R."/>
            <person name="Cipriano M."/>
            <person name="Mancuso J."/>
            <person name="Tu H."/>
            <person name="Salamov A."/>
            <person name="Lindquist E."/>
            <person name="Shapiro H."/>
            <person name="Lucas S."/>
            <person name="Grigoriev I.V."/>
            <person name="Cande W.Z."/>
            <person name="Fulton C."/>
            <person name="Rokhsar D.S."/>
            <person name="Dawson S.C."/>
        </authorList>
    </citation>
    <scope>NUCLEOTIDE SEQUENCE [LARGE SCALE GENOMIC DNA]</scope>
    <source>
        <strain evidence="13 14">NEG-M</strain>
    </source>
</reference>
<dbReference type="PANTHER" id="PTHR14949:SF56">
    <property type="entry name" value="EGF-LIKE-DOMAIN, MULTIPLE 7"/>
    <property type="match status" value="1"/>
</dbReference>
<dbReference type="InterPro" id="IPR046338">
    <property type="entry name" value="GAIN_dom_sf"/>
</dbReference>
<dbReference type="InterPro" id="IPR036305">
    <property type="entry name" value="RGS_sf"/>
</dbReference>
<dbReference type="Pfam" id="PF00615">
    <property type="entry name" value="RGS"/>
    <property type="match status" value="1"/>
</dbReference>
<dbReference type="Proteomes" id="UP000006671">
    <property type="component" value="Unassembled WGS sequence"/>
</dbReference>
<dbReference type="InParanoid" id="D2VST9"/>
<evidence type="ECO:0000256" key="4">
    <source>
        <dbReference type="ARBA" id="ARBA00022729"/>
    </source>
</evidence>
<feature type="transmembrane region" description="Helical" evidence="9">
    <location>
        <begin position="1301"/>
        <end position="1326"/>
    </location>
</feature>
<dbReference type="OrthoDB" id="418274at2759"/>
<dbReference type="SMART" id="SM00181">
    <property type="entry name" value="EGF"/>
    <property type="match status" value="5"/>
</dbReference>
<evidence type="ECO:0000256" key="8">
    <source>
        <dbReference type="PROSITE-ProRule" id="PRU00076"/>
    </source>
</evidence>
<feature type="domain" description="EGF-like" evidence="11">
    <location>
        <begin position="265"/>
        <end position="304"/>
    </location>
</feature>
<dbReference type="InterPro" id="IPR036426">
    <property type="entry name" value="Bulb-type_lectin_dom_sf"/>
</dbReference>
<evidence type="ECO:0000256" key="3">
    <source>
        <dbReference type="ARBA" id="ARBA00022692"/>
    </source>
</evidence>
<dbReference type="VEuPathDB" id="AmoebaDB:NAEGRDRAFT_72058"/>
<dbReference type="eggNOG" id="KOG1225">
    <property type="taxonomic scope" value="Eukaryota"/>
</dbReference>
<evidence type="ECO:0000256" key="9">
    <source>
        <dbReference type="SAM" id="Phobius"/>
    </source>
</evidence>
<evidence type="ECO:0000256" key="5">
    <source>
        <dbReference type="ARBA" id="ARBA00022989"/>
    </source>
</evidence>
<dbReference type="InterPro" id="IPR000742">
    <property type="entry name" value="EGF"/>
</dbReference>
<dbReference type="InterPro" id="IPR000203">
    <property type="entry name" value="GPS"/>
</dbReference>
<evidence type="ECO:0000313" key="14">
    <source>
        <dbReference type="Proteomes" id="UP000006671"/>
    </source>
</evidence>
<evidence type="ECO:0000259" key="11">
    <source>
        <dbReference type="PROSITE" id="PS50026"/>
    </source>
</evidence>
<dbReference type="InterPro" id="IPR057244">
    <property type="entry name" value="GAIN_B"/>
</dbReference>
<dbReference type="SUPFAM" id="SSF51110">
    <property type="entry name" value="alpha-D-mannose-specific plant lectins"/>
    <property type="match status" value="1"/>
</dbReference>
<evidence type="ECO:0000313" key="13">
    <source>
        <dbReference type="EMBL" id="EFC40255.1"/>
    </source>
</evidence>
<feature type="disulfide bond" evidence="8">
    <location>
        <begin position="333"/>
        <end position="342"/>
    </location>
</feature>
<dbReference type="SUPFAM" id="SSF48097">
    <property type="entry name" value="Regulator of G-protein signaling, RGS"/>
    <property type="match status" value="1"/>
</dbReference>
<keyword evidence="2" id="KW-1003">Cell membrane</keyword>
<comment type="subcellular location">
    <subcellularLocation>
        <location evidence="1">Cell membrane</location>
    </subcellularLocation>
</comment>
<dbReference type="Gene3D" id="2.90.10.10">
    <property type="entry name" value="Bulb-type lectin domain"/>
    <property type="match status" value="1"/>
</dbReference>
<feature type="domain" description="GAIN-B" evidence="12">
    <location>
        <begin position="861"/>
        <end position="1037"/>
    </location>
</feature>
<feature type="signal peptide" evidence="10">
    <location>
        <begin position="1"/>
        <end position="22"/>
    </location>
</feature>
<keyword evidence="3 9" id="KW-0812">Transmembrane</keyword>
<feature type="disulfide bond" evidence="8">
    <location>
        <begin position="215"/>
        <end position="224"/>
    </location>
</feature>
<comment type="caution">
    <text evidence="8">Lacks conserved residue(s) required for the propagation of feature annotation.</text>
</comment>
<feature type="transmembrane region" description="Helical" evidence="9">
    <location>
        <begin position="1346"/>
        <end position="1366"/>
    </location>
</feature>
<dbReference type="PROSITE" id="PS00022">
    <property type="entry name" value="EGF_1"/>
    <property type="match status" value="4"/>
</dbReference>
<feature type="domain" description="EGF-like" evidence="11">
    <location>
        <begin position="310"/>
        <end position="343"/>
    </location>
</feature>
<feature type="transmembrane region" description="Helical" evidence="9">
    <location>
        <begin position="1198"/>
        <end position="1220"/>
    </location>
</feature>
<dbReference type="InterPro" id="IPR050969">
    <property type="entry name" value="Dev_Signal_Modulators"/>
</dbReference>
<keyword evidence="14" id="KW-1185">Reference proteome</keyword>
<dbReference type="GeneID" id="8854679"/>
<dbReference type="InterPro" id="IPR016137">
    <property type="entry name" value="RGS"/>
</dbReference>
<evidence type="ECO:0000256" key="6">
    <source>
        <dbReference type="ARBA" id="ARBA00023136"/>
    </source>
</evidence>
<evidence type="ECO:0000256" key="2">
    <source>
        <dbReference type="ARBA" id="ARBA00022475"/>
    </source>
</evidence>
<dbReference type="Gene3D" id="2.60.220.50">
    <property type="match status" value="1"/>
</dbReference>
<feature type="transmembrane region" description="Helical" evidence="9">
    <location>
        <begin position="1083"/>
        <end position="1102"/>
    </location>
</feature>
<keyword evidence="4 10" id="KW-0732">Signal</keyword>
<dbReference type="GO" id="GO:0005886">
    <property type="term" value="C:plasma membrane"/>
    <property type="evidence" value="ECO:0007669"/>
    <property type="project" value="UniProtKB-SubCell"/>
</dbReference>
<feature type="transmembrane region" description="Helical" evidence="9">
    <location>
        <begin position="1232"/>
        <end position="1254"/>
    </location>
</feature>
<feature type="chain" id="PRO_5003038372" evidence="10">
    <location>
        <begin position="23"/>
        <end position="1535"/>
    </location>
</feature>
<evidence type="ECO:0000259" key="12">
    <source>
        <dbReference type="PROSITE" id="PS50221"/>
    </source>
</evidence>
<dbReference type="PROSITE" id="PS50026">
    <property type="entry name" value="EGF_3"/>
    <property type="match status" value="3"/>
</dbReference>
<dbReference type="OMA" id="NTRINEC"/>
<dbReference type="InterPro" id="IPR013111">
    <property type="entry name" value="EGF_extracell"/>
</dbReference>
<dbReference type="SMART" id="SM00303">
    <property type="entry name" value="GPS"/>
    <property type="match status" value="1"/>
</dbReference>
<feature type="disulfide bond" evidence="8">
    <location>
        <begin position="294"/>
        <end position="303"/>
    </location>
</feature>
<dbReference type="PROSITE" id="PS50221">
    <property type="entry name" value="GAIN_B"/>
    <property type="match status" value="1"/>
</dbReference>
<keyword evidence="7 8" id="KW-1015">Disulfide bond</keyword>
<dbReference type="Gene3D" id="1.10.167.10">
    <property type="entry name" value="Regulator of G-protein Signalling 4, domain 2"/>
    <property type="match status" value="1"/>
</dbReference>
<dbReference type="KEGG" id="ngr:NAEGRDRAFT_72058"/>
<keyword evidence="6 9" id="KW-0472">Membrane</keyword>
<proteinExistence type="predicted"/>
<feature type="transmembrane region" description="Helical" evidence="9">
    <location>
        <begin position="1133"/>
        <end position="1155"/>
    </location>
</feature>
<gene>
    <name evidence="13" type="ORF">NAEGRDRAFT_72058</name>
</gene>
<sequence length="1535" mass="171454">MKFYLVVLLLIVLHLGVDYSTAFTCFGKHPTDLQVCGGNGICKGQNSCECLDLSSGNYMHSSINGTIQNGVAIYNPQSDEFVVLQTDGNLVTYQLNGAADWASNTWQGSGSYNMRLNNNTGAFTLHNPTNVYSTILSSCSGGVGPFRFIMTTDKNLIIYDSYGLVCWRQDIFPAGKTGPVMYNGNNCDQPICYKKNATDACSYHGKCVSYNNCVCNDGWYGNECESFVNCFGKLKNDSMVCSGNGNCSSPNNCTCSQGFLGYDCSIHTCSGLSYNNSQVCLARGNCSSLNNCTCSEGYYGNNCQYYKCFGINSNGTNVCSGNGNCSGPDSCNCKTGFYGKACQDYFCNGVLFNSTSVCSGNGQCNLPDNCTCNSGFYGNNCSINTNPILISLPSNSFQVEKGDNLILQLDAFDMNNQSLITSEFQTFTVNWVCIDCPSSSSQPLFNLTYFKDLMKVRTAYLFSVQGFKTHSQYPARVSNTLYFTVTIQEPGITKYGFPSYFIKNKDHSLNSLVLGAENIFNSSKVIDCQTNCSFTVSYSLKLSGNSTLLESSGITTVEFDGNNTIKFNPIISFSGSFSTYDDSLTFKFVLTSSSFRGNNNSFSLEETIPIYSGPLPSGNTFSIIGTNSSLVYSLKTLVRFSVYPWIAANSKMYPFNYALGFQYKEKTNVRVTQYYDNVGLIDSIYLPYFTTNITMLVFMKDSQGFEYHQVVNGDISMYPYPDSKLYLLERLKSDSILAMIAPYDSVFTETVSDSSLAIEIVKSLEIPLQNPSSTIDTLKKIAQSNLEASLEVALKFESFCANLTDSYKNQYNSFGFVKEKVVSSTDLSNILTTATNLFNTGNYNVSTIYNHVSIMAIIGEPPVILSDSNKNSISNRLFRSNNVEIVTSNFIKSEKTLSGSFDLQDVKVDVDNVLNTYNGYSKQLGMSLIKYSKNIRPDNYSMANSLSSFAEFSIFKEGSQLEIKDLTKPFTLSLSITATLNTSLNYSISCKYWNETTESWESNGCELVSESSTIVQCQCNHTTLFSAFVEYNTTRSSSAQAKELESVYVTQIVYGSIFFIISCVLLTLLIVFRNYQPVKSRFVTPFIGITALLIQTALLLIVQKSVLLSGQVEVNSSQSSTVSWEYGDLAVNILSNIITIIVNSITIMAFISYLYQISRFELLKYFYHKLAVFSKSNSKEGEKLLLIVKHFLSTKSMLLILGSSFIVNIMYWTLWCILVRTKVITGTEYTYIVSISFTCIILSICLVIIGLIIMDYTISFLLKKEEIIANITNMDKKKKTNFIKLPANHITNWYSRVDSPLYFRVEMILFVFCFIFLACNQIIGLSGISSPKRVIANDSISMAFEILYLASYCFVFGGYSLLVLLISKIRKSKDSNEEFSELVSFMDNKEGYSLMEWFCKKEFSLENIHLFSFLKQNENVLQNGRIKELNSFFSKLFDNYIKVGSVNEVNIPSHLRNNLVSIVKEFDSKDVELSNEKSKSPLNTRINECIDTLKNEVVMNLQDTYSRLVLTSEYSSFDSILKSKNDLLKQSNLNH</sequence>
<name>D2VST9_NAEGR</name>
<dbReference type="Pfam" id="PF01825">
    <property type="entry name" value="GPS"/>
    <property type="match status" value="1"/>
</dbReference>
<dbReference type="InterPro" id="IPR044926">
    <property type="entry name" value="RGS_subdomain_2"/>
</dbReference>
<evidence type="ECO:0000256" key="7">
    <source>
        <dbReference type="ARBA" id="ARBA00023157"/>
    </source>
</evidence>
<accession>D2VST9</accession>
<dbReference type="Gene3D" id="2.10.25.10">
    <property type="entry name" value="Laminin"/>
    <property type="match status" value="3"/>
</dbReference>
<dbReference type="Pfam" id="PF07974">
    <property type="entry name" value="EGF_2"/>
    <property type="match status" value="1"/>
</dbReference>
<protein>
    <submittedName>
        <fullName evidence="13">Predicted protein</fullName>
    </submittedName>
</protein>
<dbReference type="PANTHER" id="PTHR14949">
    <property type="entry name" value="EGF-LIKE-DOMAIN, MULTIPLE 7, 8"/>
    <property type="match status" value="1"/>
</dbReference>
<keyword evidence="5 9" id="KW-1133">Transmembrane helix</keyword>
<dbReference type="EMBL" id="GG738894">
    <property type="protein sequence ID" value="EFC40255.1"/>
    <property type="molecule type" value="Genomic_DNA"/>
</dbReference>
<keyword evidence="8" id="KW-0245">EGF-like domain</keyword>